<dbReference type="Proteomes" id="UP000565724">
    <property type="component" value="Unassembled WGS sequence"/>
</dbReference>
<evidence type="ECO:0000313" key="4">
    <source>
        <dbReference type="Proteomes" id="UP000565724"/>
    </source>
</evidence>
<name>A0A7Y6DXF8_9CELL</name>
<keyword evidence="2" id="KW-0472">Membrane</keyword>
<dbReference type="AlphaFoldDB" id="A0A7Y6DXF8"/>
<feature type="transmembrane region" description="Helical" evidence="2">
    <location>
        <begin position="31"/>
        <end position="52"/>
    </location>
</feature>
<keyword evidence="2" id="KW-1133">Transmembrane helix</keyword>
<comment type="caution">
    <text evidence="3">The sequence shown here is derived from an EMBL/GenBank/DDBJ whole genome shotgun (WGS) entry which is preliminary data.</text>
</comment>
<evidence type="ECO:0000256" key="1">
    <source>
        <dbReference type="SAM" id="MobiDB-lite"/>
    </source>
</evidence>
<evidence type="ECO:0000313" key="3">
    <source>
        <dbReference type="EMBL" id="NUU17002.1"/>
    </source>
</evidence>
<evidence type="ECO:0000256" key="2">
    <source>
        <dbReference type="SAM" id="Phobius"/>
    </source>
</evidence>
<dbReference type="EMBL" id="JABMCI010000057">
    <property type="protein sequence ID" value="NUU17002.1"/>
    <property type="molecule type" value="Genomic_DNA"/>
</dbReference>
<dbReference type="Pfam" id="PF11303">
    <property type="entry name" value="DUF3105"/>
    <property type="match status" value="1"/>
</dbReference>
<keyword evidence="4" id="KW-1185">Reference proteome</keyword>
<gene>
    <name evidence="3" type="ORF">HP550_07035</name>
</gene>
<protein>
    <submittedName>
        <fullName evidence="3">DUF3105 domain-containing protein</fullName>
    </submittedName>
</protein>
<accession>A0A7Y6DXF8</accession>
<organism evidence="3 4">
    <name type="scientific">Cellulomonas humilata</name>
    <dbReference type="NCBI Taxonomy" id="144055"/>
    <lineage>
        <taxon>Bacteria</taxon>
        <taxon>Bacillati</taxon>
        <taxon>Actinomycetota</taxon>
        <taxon>Actinomycetes</taxon>
        <taxon>Micrococcales</taxon>
        <taxon>Cellulomonadaceae</taxon>
        <taxon>Cellulomonas</taxon>
    </lineage>
</organism>
<feature type="region of interest" description="Disordered" evidence="1">
    <location>
        <begin position="192"/>
        <end position="213"/>
    </location>
</feature>
<reference evidence="3 4" key="1">
    <citation type="submission" date="2020-05" db="EMBL/GenBank/DDBJ databases">
        <title>Genome Sequencing of Type Strains.</title>
        <authorList>
            <person name="Lemaire J.F."/>
            <person name="Inderbitzin P."/>
            <person name="Gregorio O.A."/>
            <person name="Collins S.B."/>
            <person name="Wespe N."/>
            <person name="Knight-Connoni V."/>
        </authorList>
    </citation>
    <scope>NUCLEOTIDE SEQUENCE [LARGE SCALE GENOMIC DNA]</scope>
    <source>
        <strain evidence="3 4">ATCC 25174</strain>
    </source>
</reference>
<dbReference type="InterPro" id="IPR021454">
    <property type="entry name" value="DUF3105"/>
</dbReference>
<dbReference type="RefSeq" id="WP_175346881.1">
    <property type="nucleotide sequence ID" value="NZ_JABMCI010000057.1"/>
</dbReference>
<keyword evidence="2" id="KW-0812">Transmembrane</keyword>
<sequence>MSSRKQAEQERAAKLALVRAEQRRKERRRDMLIFGTVALVIVGLIGTTAVMLSRESDRKAAIEAAADQPIDGVEEFADLGRDHVAEPVNYEQTPPVGGNHAGVWTNCGVYEDALVNEESVHSLEHGAVWITYTDAAPQDQVEALRTLAQRNPYVLLSPFDGQSTPIVASAWGVQLPLDDAADPRLEQFLAKYQQGEQTPEPGAPCTGGTGAPA</sequence>
<proteinExistence type="predicted"/>